<sequence length="98" mass="10619">MINMIERVALTIGHLLDCPVLNVPDEPPYVEPGPCNCGSEIRARAVLEVSHHNELVEILKIALEPFSEATRNPDGSPVGEPVWCATARLVLEKVGALP</sequence>
<dbReference type="AlphaFoldDB" id="A0A0F8X4I4"/>
<reference evidence="1" key="1">
    <citation type="journal article" date="2015" name="Nature">
        <title>Complex archaea that bridge the gap between prokaryotes and eukaryotes.</title>
        <authorList>
            <person name="Spang A."/>
            <person name="Saw J.H."/>
            <person name="Jorgensen S.L."/>
            <person name="Zaremba-Niedzwiedzka K."/>
            <person name="Martijn J."/>
            <person name="Lind A.E."/>
            <person name="van Eijk R."/>
            <person name="Schleper C."/>
            <person name="Guy L."/>
            <person name="Ettema T.J."/>
        </authorList>
    </citation>
    <scope>NUCLEOTIDE SEQUENCE</scope>
</reference>
<comment type="caution">
    <text evidence="1">The sequence shown here is derived from an EMBL/GenBank/DDBJ whole genome shotgun (WGS) entry which is preliminary data.</text>
</comment>
<evidence type="ECO:0000313" key="1">
    <source>
        <dbReference type="EMBL" id="KKK55820.1"/>
    </source>
</evidence>
<accession>A0A0F8X4I4</accession>
<organism evidence="1">
    <name type="scientific">marine sediment metagenome</name>
    <dbReference type="NCBI Taxonomy" id="412755"/>
    <lineage>
        <taxon>unclassified sequences</taxon>
        <taxon>metagenomes</taxon>
        <taxon>ecological metagenomes</taxon>
    </lineage>
</organism>
<protein>
    <submittedName>
        <fullName evidence="1">Uncharacterized protein</fullName>
    </submittedName>
</protein>
<name>A0A0F8X4I4_9ZZZZ</name>
<dbReference type="EMBL" id="LAZR01065307">
    <property type="protein sequence ID" value="KKK55820.1"/>
    <property type="molecule type" value="Genomic_DNA"/>
</dbReference>
<proteinExistence type="predicted"/>
<gene>
    <name evidence="1" type="ORF">LCGC14_3070720</name>
</gene>